<feature type="non-terminal residue" evidence="2">
    <location>
        <position position="1"/>
    </location>
</feature>
<organism evidence="2 3">
    <name type="scientific">Ambispora leptoticha</name>
    <dbReference type="NCBI Taxonomy" id="144679"/>
    <lineage>
        <taxon>Eukaryota</taxon>
        <taxon>Fungi</taxon>
        <taxon>Fungi incertae sedis</taxon>
        <taxon>Mucoromycota</taxon>
        <taxon>Glomeromycotina</taxon>
        <taxon>Glomeromycetes</taxon>
        <taxon>Archaeosporales</taxon>
        <taxon>Ambisporaceae</taxon>
        <taxon>Ambispora</taxon>
    </lineage>
</organism>
<evidence type="ECO:0000313" key="2">
    <source>
        <dbReference type="EMBL" id="CAG8772276.1"/>
    </source>
</evidence>
<gene>
    <name evidence="2" type="ORF">ALEPTO_LOCUS14209</name>
</gene>
<accession>A0A9N9NYL3</accession>
<sequence>REESLTPPDTQSVNLEEASLSSTSSPKFIQRVYKTLVSYSPRRTTSSSTSGTYQDDTHSVITETPSIVETAS</sequence>
<feature type="region of interest" description="Disordered" evidence="1">
    <location>
        <begin position="40"/>
        <end position="72"/>
    </location>
</feature>
<keyword evidence="3" id="KW-1185">Reference proteome</keyword>
<feature type="compositionally biased region" description="Low complexity" evidence="1">
    <location>
        <begin position="40"/>
        <end position="53"/>
    </location>
</feature>
<feature type="compositionally biased region" description="Polar residues" evidence="1">
    <location>
        <begin position="59"/>
        <end position="72"/>
    </location>
</feature>
<feature type="non-terminal residue" evidence="2">
    <location>
        <position position="72"/>
    </location>
</feature>
<protein>
    <submittedName>
        <fullName evidence="2">1_t:CDS:1</fullName>
    </submittedName>
</protein>
<comment type="caution">
    <text evidence="2">The sequence shown here is derived from an EMBL/GenBank/DDBJ whole genome shotgun (WGS) entry which is preliminary data.</text>
</comment>
<evidence type="ECO:0000256" key="1">
    <source>
        <dbReference type="SAM" id="MobiDB-lite"/>
    </source>
</evidence>
<evidence type="ECO:0000313" key="3">
    <source>
        <dbReference type="Proteomes" id="UP000789508"/>
    </source>
</evidence>
<dbReference type="EMBL" id="CAJVPS010053229">
    <property type="protein sequence ID" value="CAG8772276.1"/>
    <property type="molecule type" value="Genomic_DNA"/>
</dbReference>
<feature type="region of interest" description="Disordered" evidence="1">
    <location>
        <begin position="1"/>
        <end position="24"/>
    </location>
</feature>
<feature type="compositionally biased region" description="Polar residues" evidence="1">
    <location>
        <begin position="7"/>
        <end position="24"/>
    </location>
</feature>
<dbReference type="Proteomes" id="UP000789508">
    <property type="component" value="Unassembled WGS sequence"/>
</dbReference>
<name>A0A9N9NYL3_9GLOM</name>
<reference evidence="2" key="1">
    <citation type="submission" date="2021-06" db="EMBL/GenBank/DDBJ databases">
        <authorList>
            <person name="Kallberg Y."/>
            <person name="Tangrot J."/>
            <person name="Rosling A."/>
        </authorList>
    </citation>
    <scope>NUCLEOTIDE SEQUENCE</scope>
    <source>
        <strain evidence="2">FL130A</strain>
    </source>
</reference>
<proteinExistence type="predicted"/>
<dbReference type="AlphaFoldDB" id="A0A9N9NYL3"/>